<comment type="caution">
    <text evidence="1">The sequence shown here is derived from an EMBL/GenBank/DDBJ whole genome shotgun (WGS) entry which is preliminary data.</text>
</comment>
<gene>
    <name evidence="1" type="ORF">O181_125119</name>
</gene>
<evidence type="ECO:0000313" key="2">
    <source>
        <dbReference type="Proteomes" id="UP000765509"/>
    </source>
</evidence>
<reference evidence="1" key="1">
    <citation type="submission" date="2021-03" db="EMBL/GenBank/DDBJ databases">
        <title>Draft genome sequence of rust myrtle Austropuccinia psidii MF-1, a brazilian biotype.</title>
        <authorList>
            <person name="Quecine M.C."/>
            <person name="Pachon D.M.R."/>
            <person name="Bonatelli M.L."/>
            <person name="Correr F.H."/>
            <person name="Franceschini L.M."/>
            <person name="Leite T.F."/>
            <person name="Margarido G.R.A."/>
            <person name="Almeida C.A."/>
            <person name="Ferrarezi J.A."/>
            <person name="Labate C.A."/>
        </authorList>
    </citation>
    <scope>NUCLEOTIDE SEQUENCE</scope>
    <source>
        <strain evidence="1">MF-1</strain>
    </source>
</reference>
<sequence>MEDSFEYAKDKWNKSHATPDFKVGDLVLVSTTNFKNVKGFQNLKDSLARPFVIKDLHGENAIEVELSDKLSNKHPPFPVSLIKNINLVVLKLFL</sequence>
<organism evidence="1 2">
    <name type="scientific">Austropuccinia psidii MF-1</name>
    <dbReference type="NCBI Taxonomy" id="1389203"/>
    <lineage>
        <taxon>Eukaryota</taxon>
        <taxon>Fungi</taxon>
        <taxon>Dikarya</taxon>
        <taxon>Basidiomycota</taxon>
        <taxon>Pucciniomycotina</taxon>
        <taxon>Pucciniomycetes</taxon>
        <taxon>Pucciniales</taxon>
        <taxon>Sphaerophragmiaceae</taxon>
        <taxon>Austropuccinia</taxon>
    </lineage>
</organism>
<dbReference type="AlphaFoldDB" id="A0A9Q3KQR2"/>
<evidence type="ECO:0000313" key="1">
    <source>
        <dbReference type="EMBL" id="MBW0585404.1"/>
    </source>
</evidence>
<dbReference type="OrthoDB" id="2515364at2759"/>
<keyword evidence="2" id="KW-1185">Reference proteome</keyword>
<protein>
    <submittedName>
        <fullName evidence="1">Uncharacterized protein</fullName>
    </submittedName>
</protein>
<dbReference type="EMBL" id="AVOT02120827">
    <property type="protein sequence ID" value="MBW0585404.1"/>
    <property type="molecule type" value="Genomic_DNA"/>
</dbReference>
<accession>A0A9Q3KQR2</accession>
<name>A0A9Q3KQR2_9BASI</name>
<proteinExistence type="predicted"/>
<dbReference type="Proteomes" id="UP000765509">
    <property type="component" value="Unassembled WGS sequence"/>
</dbReference>